<feature type="non-terminal residue" evidence="1">
    <location>
        <position position="74"/>
    </location>
</feature>
<dbReference type="AlphaFoldDB" id="A0A0B6Z5A1"/>
<dbReference type="EMBL" id="HACG01016191">
    <property type="protein sequence ID" value="CEK63056.1"/>
    <property type="molecule type" value="Transcribed_RNA"/>
</dbReference>
<sequence length="74" mass="8605">MYHMADFLLLLLSSSRKHMISNTLVAQYPATSMIKCAQYYTSYTCAYYIMRIPHHAGTTSCTYLIMLTPHHSFY</sequence>
<gene>
    <name evidence="1" type="primary">ORF46999</name>
</gene>
<accession>A0A0B6Z5A1</accession>
<name>A0A0B6Z5A1_9EUPU</name>
<reference evidence="1" key="1">
    <citation type="submission" date="2014-12" db="EMBL/GenBank/DDBJ databases">
        <title>Insight into the proteome of Arion vulgaris.</title>
        <authorList>
            <person name="Aradska J."/>
            <person name="Bulat T."/>
            <person name="Smidak R."/>
            <person name="Sarate P."/>
            <person name="Gangsoo J."/>
            <person name="Sialana F."/>
            <person name="Bilban M."/>
            <person name="Lubec G."/>
        </authorList>
    </citation>
    <scope>NUCLEOTIDE SEQUENCE</scope>
    <source>
        <tissue evidence="1">Skin</tissue>
    </source>
</reference>
<proteinExistence type="predicted"/>
<protein>
    <submittedName>
        <fullName evidence="1">Uncharacterized protein</fullName>
    </submittedName>
</protein>
<organism evidence="1">
    <name type="scientific">Arion vulgaris</name>
    <dbReference type="NCBI Taxonomy" id="1028688"/>
    <lineage>
        <taxon>Eukaryota</taxon>
        <taxon>Metazoa</taxon>
        <taxon>Spiralia</taxon>
        <taxon>Lophotrochozoa</taxon>
        <taxon>Mollusca</taxon>
        <taxon>Gastropoda</taxon>
        <taxon>Heterobranchia</taxon>
        <taxon>Euthyneura</taxon>
        <taxon>Panpulmonata</taxon>
        <taxon>Eupulmonata</taxon>
        <taxon>Stylommatophora</taxon>
        <taxon>Helicina</taxon>
        <taxon>Arionoidea</taxon>
        <taxon>Arionidae</taxon>
        <taxon>Arion</taxon>
    </lineage>
</organism>
<evidence type="ECO:0000313" key="1">
    <source>
        <dbReference type="EMBL" id="CEK63056.1"/>
    </source>
</evidence>